<evidence type="ECO:0000256" key="11">
    <source>
        <dbReference type="ARBA" id="ARBA00051293"/>
    </source>
</evidence>
<dbReference type="GO" id="GO:0005759">
    <property type="term" value="C:mitochondrial matrix"/>
    <property type="evidence" value="ECO:0007669"/>
    <property type="project" value="UniProtKB-SubCell"/>
</dbReference>
<comment type="catalytic activity">
    <reaction evidence="11">
        <text>(2E)-tetradecenoyl-CoA = (3Z)-tetradecenoyl-CoA</text>
        <dbReference type="Rhea" id="RHEA:29847"/>
        <dbReference type="ChEBI" id="CHEBI:61405"/>
        <dbReference type="ChEBI" id="CHEBI:61968"/>
    </reaction>
    <physiologicalReaction direction="right-to-left" evidence="11">
        <dbReference type="Rhea" id="RHEA:29849"/>
    </physiologicalReaction>
</comment>
<dbReference type="PANTHER" id="PTHR11941">
    <property type="entry name" value="ENOYL-COA HYDRATASE-RELATED"/>
    <property type="match status" value="1"/>
</dbReference>
<evidence type="ECO:0000256" key="3">
    <source>
        <dbReference type="ARBA" id="ARBA00011233"/>
    </source>
</evidence>
<dbReference type="CDD" id="cd06558">
    <property type="entry name" value="crotonase-like"/>
    <property type="match status" value="1"/>
</dbReference>
<dbReference type="Gene3D" id="6.10.250.170">
    <property type="match status" value="1"/>
</dbReference>
<keyword evidence="4" id="KW-0276">Fatty acid metabolism</keyword>
<evidence type="ECO:0000256" key="7">
    <source>
        <dbReference type="ARBA" id="ARBA00023098"/>
    </source>
</evidence>
<evidence type="ECO:0000256" key="5">
    <source>
        <dbReference type="ARBA" id="ARBA00022946"/>
    </source>
</evidence>
<dbReference type="RefSeq" id="XP_026675469.1">
    <property type="nucleotide sequence ID" value="XM_026819668.1"/>
</dbReference>
<evidence type="ECO:0000256" key="2">
    <source>
        <dbReference type="ARBA" id="ARBA00005005"/>
    </source>
</evidence>
<accession>A0AAJ7SCA7</accession>
<dbReference type="InterPro" id="IPR029045">
    <property type="entry name" value="ClpP/crotonase-like_dom_sf"/>
</dbReference>
<keyword evidence="8" id="KW-0496">Mitochondrion</keyword>
<dbReference type="RefSeq" id="XP_026675468.1">
    <property type="nucleotide sequence ID" value="XM_026819667.1"/>
</dbReference>
<gene>
    <name evidence="18 19" type="primary">LOC108632402</name>
</gene>
<comment type="pathway">
    <text evidence="2">Lipid metabolism; fatty acid beta-oxidation.</text>
</comment>
<comment type="catalytic activity">
    <reaction evidence="12">
        <text>(3Z)-dodecenoyl-CoA = (2E)-dodecenoyl-CoA</text>
        <dbReference type="Rhea" id="RHEA:23716"/>
        <dbReference type="ChEBI" id="CHEBI:57330"/>
        <dbReference type="ChEBI" id="CHEBI:58543"/>
        <dbReference type="EC" id="5.3.3.8"/>
    </reaction>
    <physiologicalReaction direction="left-to-right" evidence="12">
        <dbReference type="Rhea" id="RHEA:23717"/>
    </physiologicalReaction>
</comment>
<dbReference type="GO" id="GO:0006635">
    <property type="term" value="P:fatty acid beta-oxidation"/>
    <property type="evidence" value="ECO:0007669"/>
    <property type="project" value="TreeGrafter"/>
</dbReference>
<evidence type="ECO:0000256" key="6">
    <source>
        <dbReference type="ARBA" id="ARBA00022990"/>
    </source>
</evidence>
<dbReference type="Gene3D" id="3.90.226.10">
    <property type="entry name" value="2-enoyl-CoA Hydratase, Chain A, domain 1"/>
    <property type="match status" value="1"/>
</dbReference>
<organism evidence="17 18">
    <name type="scientific">Ceratina calcarata</name>
    <dbReference type="NCBI Taxonomy" id="156304"/>
    <lineage>
        <taxon>Eukaryota</taxon>
        <taxon>Metazoa</taxon>
        <taxon>Ecdysozoa</taxon>
        <taxon>Arthropoda</taxon>
        <taxon>Hexapoda</taxon>
        <taxon>Insecta</taxon>
        <taxon>Pterygota</taxon>
        <taxon>Neoptera</taxon>
        <taxon>Endopterygota</taxon>
        <taxon>Hymenoptera</taxon>
        <taxon>Apocrita</taxon>
        <taxon>Aculeata</taxon>
        <taxon>Apoidea</taxon>
        <taxon>Anthophila</taxon>
        <taxon>Apidae</taxon>
        <taxon>Ceratina</taxon>
        <taxon>Zadontomerus</taxon>
    </lineage>
</organism>
<comment type="catalytic activity">
    <reaction evidence="13">
        <text>(3Z)-octenoyl-CoA = (2E)-octenoyl-CoA</text>
        <dbReference type="Rhea" id="RHEA:46044"/>
        <dbReference type="ChEBI" id="CHEBI:62242"/>
        <dbReference type="ChEBI" id="CHEBI:85640"/>
    </reaction>
    <physiologicalReaction direction="left-to-right" evidence="13">
        <dbReference type="Rhea" id="RHEA:46045"/>
    </physiologicalReaction>
</comment>
<comment type="catalytic activity">
    <reaction evidence="10">
        <text>(3Z)-decenoyl-CoA = (2E)-decenoyl-CoA</text>
        <dbReference type="Rhea" id="RHEA:77195"/>
        <dbReference type="ChEBI" id="CHEBI:61406"/>
        <dbReference type="ChEBI" id="CHEBI:195601"/>
    </reaction>
    <physiologicalReaction direction="left-to-right" evidence="10">
        <dbReference type="Rhea" id="RHEA:77196"/>
    </physiologicalReaction>
</comment>
<dbReference type="FunFam" id="3.90.226.10:FF:000034">
    <property type="entry name" value="Enoyl-CoA delta isomerase 1"/>
    <property type="match status" value="1"/>
</dbReference>
<evidence type="ECO:0000256" key="8">
    <source>
        <dbReference type="ARBA" id="ARBA00023128"/>
    </source>
</evidence>
<keyword evidence="5" id="KW-0809">Transit peptide</keyword>
<dbReference type="SUPFAM" id="SSF52096">
    <property type="entry name" value="ClpP/crotonase"/>
    <property type="match status" value="1"/>
</dbReference>
<comment type="subcellular location">
    <subcellularLocation>
        <location evidence="1">Mitochondrion matrix</location>
    </subcellularLocation>
</comment>
<evidence type="ECO:0000313" key="18">
    <source>
        <dbReference type="RefSeq" id="XP_026675468.1"/>
    </source>
</evidence>
<dbReference type="KEGG" id="ccal:108632402"/>
<sequence>MFAARIFFTKVQSPLCRACTTMHSKLIQVAHNPDSGIAIVSLGRPPVNSLNMELLNALTATLVDIQKKKECKGVVLTSSLPNVFSAGLDIMEMYNRTEKQLTEFWNALQDMWLTLYNLKMPVAAAINGSSPAGGCFMALSCEYRVLVDGEHTIGLNETRLGISAPDWFNTLYVDVLGYRNAELALLRGTLFQPKEALRVGLVDELASDKASAIKQCESYIETFRIIPPIGRERTKWNLRKRNTLWMKVNRTADVEEFLSFVQMPKVQAGLKLYIESLKKK</sequence>
<dbReference type="PANTHER" id="PTHR11941:SF45">
    <property type="entry name" value="ENOYL-COA DELTA ISOMERASE 1, MITOCHONDRIAL"/>
    <property type="match status" value="1"/>
</dbReference>
<dbReference type="Proteomes" id="UP000694925">
    <property type="component" value="Unplaced"/>
</dbReference>
<dbReference type="Pfam" id="PF00378">
    <property type="entry name" value="ECH_1"/>
    <property type="match status" value="1"/>
</dbReference>
<evidence type="ECO:0000256" key="14">
    <source>
        <dbReference type="ARBA" id="ARBA00056147"/>
    </source>
</evidence>
<comment type="subunit">
    <text evidence="3">Homotrimer.</text>
</comment>
<evidence type="ECO:0000256" key="1">
    <source>
        <dbReference type="ARBA" id="ARBA00004305"/>
    </source>
</evidence>
<protein>
    <recommendedName>
        <fullName evidence="15">Enoyl-CoA delta isomerase 1, mitochondrial</fullName>
    </recommendedName>
    <alternativeName>
        <fullName evidence="16">3,2-trans-enoyl-CoA isomerase</fullName>
    </alternativeName>
</protein>
<dbReference type="GeneID" id="108632402"/>
<dbReference type="GO" id="GO:0004165">
    <property type="term" value="F:delta(3)-delta(2)-enoyl-CoA isomerase activity"/>
    <property type="evidence" value="ECO:0007669"/>
    <property type="project" value="UniProtKB-EC"/>
</dbReference>
<keyword evidence="17" id="KW-1185">Reference proteome</keyword>
<comment type="function">
    <text evidence="14">Key enzyme of fatty acid beta-oxidation. Able to isomerize both 3-cis (3Z) and 3-trans (3E) double bonds into the 2-trans (2E) form in a range of enoyl-CoA species, with a preference for (3Z)-enoyl-CoAs over (3E)-enoyl-CoAs. The catalytic efficiency of this enzyme is not affected by the fatty acyl chain length.</text>
</comment>
<evidence type="ECO:0000313" key="17">
    <source>
        <dbReference type="Proteomes" id="UP000694925"/>
    </source>
</evidence>
<dbReference type="InterPro" id="IPR001753">
    <property type="entry name" value="Enoyl-CoA_hydra/iso"/>
</dbReference>
<dbReference type="AlphaFoldDB" id="A0AAJ7SCA7"/>
<evidence type="ECO:0000256" key="9">
    <source>
        <dbReference type="ARBA" id="ARBA00023235"/>
    </source>
</evidence>
<evidence type="ECO:0000256" key="13">
    <source>
        <dbReference type="ARBA" id="ARBA00052542"/>
    </source>
</evidence>
<evidence type="ECO:0000256" key="4">
    <source>
        <dbReference type="ARBA" id="ARBA00022832"/>
    </source>
</evidence>
<evidence type="ECO:0000256" key="15">
    <source>
        <dbReference type="ARBA" id="ARBA00068317"/>
    </source>
</evidence>
<keyword evidence="6" id="KW-0007">Acetylation</keyword>
<evidence type="ECO:0000313" key="19">
    <source>
        <dbReference type="RefSeq" id="XP_026675469.1"/>
    </source>
</evidence>
<keyword evidence="7" id="KW-0443">Lipid metabolism</keyword>
<evidence type="ECO:0000256" key="12">
    <source>
        <dbReference type="ARBA" id="ARBA00052376"/>
    </source>
</evidence>
<evidence type="ECO:0000256" key="10">
    <source>
        <dbReference type="ARBA" id="ARBA00050938"/>
    </source>
</evidence>
<keyword evidence="9" id="KW-0413">Isomerase</keyword>
<reference evidence="18 19" key="1">
    <citation type="submission" date="2025-04" db="UniProtKB">
        <authorList>
            <consortium name="RefSeq"/>
        </authorList>
    </citation>
    <scope>IDENTIFICATION</scope>
    <source>
        <tissue evidence="18 19">Whole body</tissue>
    </source>
</reference>
<name>A0AAJ7SCA7_9HYME</name>
<proteinExistence type="predicted"/>
<evidence type="ECO:0000256" key="16">
    <source>
        <dbReference type="ARBA" id="ARBA00083575"/>
    </source>
</evidence>